<evidence type="ECO:0000259" key="8">
    <source>
        <dbReference type="Pfam" id="PF02463"/>
    </source>
</evidence>
<dbReference type="GO" id="GO:0006260">
    <property type="term" value="P:DNA replication"/>
    <property type="evidence" value="ECO:0007669"/>
    <property type="project" value="UniProtKB-UniRule"/>
</dbReference>
<dbReference type="GO" id="GO:0030261">
    <property type="term" value="P:chromosome condensation"/>
    <property type="evidence" value="ECO:0007669"/>
    <property type="project" value="InterPro"/>
</dbReference>
<feature type="compositionally biased region" description="Basic and acidic residues" evidence="7">
    <location>
        <begin position="451"/>
        <end position="466"/>
    </location>
</feature>
<keyword evidence="3 6" id="KW-0067">ATP-binding</keyword>
<dbReference type="InterPro" id="IPR036277">
    <property type="entry name" value="SMC_hinge_sf"/>
</dbReference>
<keyword evidence="2 6" id="KW-0547">Nucleotide-binding</keyword>
<comment type="function">
    <text evidence="6">Required for chromosome condensation and partitioning.</text>
</comment>
<keyword evidence="4 6" id="KW-0175">Coiled coil</keyword>
<dbReference type="SUPFAM" id="SSF75553">
    <property type="entry name" value="Smc hinge domain"/>
    <property type="match status" value="1"/>
</dbReference>
<proteinExistence type="inferred from homology"/>
<feature type="compositionally biased region" description="Basic and acidic residues" evidence="7">
    <location>
        <begin position="481"/>
        <end position="494"/>
    </location>
</feature>
<dbReference type="CDD" id="cd03278">
    <property type="entry name" value="ABC_SMC_barmotin"/>
    <property type="match status" value="1"/>
</dbReference>
<evidence type="ECO:0000313" key="10">
    <source>
        <dbReference type="EMBL" id="NLF54366.1"/>
    </source>
</evidence>
<dbReference type="GO" id="GO:0003677">
    <property type="term" value="F:DNA binding"/>
    <property type="evidence" value="ECO:0007669"/>
    <property type="project" value="UniProtKB-UniRule"/>
</dbReference>
<evidence type="ECO:0000256" key="5">
    <source>
        <dbReference type="ARBA" id="ARBA00023125"/>
    </source>
</evidence>
<dbReference type="PANTHER" id="PTHR43977">
    <property type="entry name" value="STRUCTURAL MAINTENANCE OF CHROMOSOMES PROTEIN 3"/>
    <property type="match status" value="1"/>
</dbReference>
<gene>
    <name evidence="6 10" type="primary">smc</name>
    <name evidence="10" type="ORF">GX576_08240</name>
</gene>
<feature type="coiled-coil region" evidence="6">
    <location>
        <begin position="1055"/>
        <end position="1086"/>
    </location>
</feature>
<evidence type="ECO:0000256" key="3">
    <source>
        <dbReference type="ARBA" id="ARBA00022840"/>
    </source>
</evidence>
<keyword evidence="5 6" id="KW-0238">DNA-binding</keyword>
<dbReference type="Proteomes" id="UP000536534">
    <property type="component" value="Unassembled WGS sequence"/>
</dbReference>
<dbReference type="GO" id="GO:0005694">
    <property type="term" value="C:chromosome"/>
    <property type="evidence" value="ECO:0007669"/>
    <property type="project" value="InterPro"/>
</dbReference>
<sequence>MTAVIALGAGLLRCLWGVLRTVTLHRNKPRGRWVLRCYHAALLRRPRSVWRYRNSFTANPLVRLTKLKLSGFKTFVDPTTVITAGNLVGVVGPNGCGKSNIIDAVRWVLGETRASALRGESMQDVIFNGSTTRKPVQRASVELVFENLEGRAPGQWSRYAEISVKRVLDRTGTSSYYINNVHVRRKDVVDLFLGTGLGPRAYAIIEQGMISRIIEARPEDIRGFLEEAAGVTKYRERRKETEGRLSDARDNLARLDDIRMELGERIGHLEAQAAVAARYHELNDAHVQKQQLLWLIKRNEARAQRDRLADELNECTRRIEADSARLQELEGGVEAARETHFAASEEVHRAQSELFAVGAEVSRLETELQHLQEARKRAEARLDQLDTEAADWGARREALAAERERWEGLAEHAGLRAAQVEARHEELLERLPELESAREAADAAAATARRELAHTEQQLRVEEARRASASRTLDGLQQRRGRIEAERGTIEGPDERALMEAEARLETLQETLEDQQQALAALQSRLPDAQSALKQALEHERAVQRRLTELRARRDALAQLQARVQAQGKLGDWLRRQGLDGIAPLWRSLRVDEGWDAAVEAVLRERLATLVAADPAAAEAAARCLLDEAPPESLAIALPAAPAAADELPTIPGTTALAELVKVADPALAPLVAAFLRGCHAVERLEDWLPRRAELPAGALLCGARGQLLGREVLIHFSPDSRTHGVIEREREIDALAGELAALEDEAGEAHGAMHAAEQLAAGLQDEASGLRREAQSTQAAVHAAQVEALKLAQARSRAEERQEQIARDLEDLLHQEATEREHHARAELEHARAAELAELQRERLDAAQAVLREREQTLRELRTVEQGAARELQEARFSARECAGKLEDIERNQQLAAEQLARIAAERDSRHTEIEASADERSRDALHAALELRNTREAALAACRDALAGAAGELKQIEELRLRTEHESAPVRNRVAELRLAVQAAELAASQFDERLTEAGADEAALSPLLASEPKEASLQREVSRLAREIAELGAVNLAALDELRTASERKGYLDEQTEDLLKAIETLEDAIRRIDRETREQLQETYNTVNRQFSTLFPELFGGGRAELLLTGEEILDAGIQIVAQPPGKKNSSIHLLSGGEKALTAIALVFAMFQLNPAPFCMLDEVDAPLDDTNTERYANMVKRMSAQTQFIFISHSKITMEFAQQLVGVTMQEQGVSRVVEVDIEEALRLAEPVAA</sequence>
<dbReference type="GO" id="GO:0005524">
    <property type="term" value="F:ATP binding"/>
    <property type="evidence" value="ECO:0007669"/>
    <property type="project" value="UniProtKB-UniRule"/>
</dbReference>
<evidence type="ECO:0000256" key="2">
    <source>
        <dbReference type="ARBA" id="ARBA00022741"/>
    </source>
</evidence>
<evidence type="ECO:0000256" key="4">
    <source>
        <dbReference type="ARBA" id="ARBA00023054"/>
    </source>
</evidence>
<dbReference type="NCBIfam" id="TIGR02168">
    <property type="entry name" value="SMC_prok_B"/>
    <property type="match status" value="1"/>
</dbReference>
<name>A0A7X7LWW1_9RHOO</name>
<dbReference type="HAMAP" id="MF_01894">
    <property type="entry name" value="Smc_prok"/>
    <property type="match status" value="1"/>
</dbReference>
<dbReference type="InterPro" id="IPR011890">
    <property type="entry name" value="SMC_prok"/>
</dbReference>
<dbReference type="Pfam" id="PF06470">
    <property type="entry name" value="SMC_hinge"/>
    <property type="match status" value="1"/>
</dbReference>
<dbReference type="SUPFAM" id="SSF52540">
    <property type="entry name" value="P-loop containing nucleoside triphosphate hydrolases"/>
    <property type="match status" value="1"/>
</dbReference>
<dbReference type="InterPro" id="IPR024704">
    <property type="entry name" value="SMC"/>
</dbReference>
<feature type="domain" description="SMC hinge" evidence="9">
    <location>
        <begin position="584"/>
        <end position="686"/>
    </location>
</feature>
<evidence type="ECO:0000256" key="6">
    <source>
        <dbReference type="HAMAP-Rule" id="MF_01894"/>
    </source>
</evidence>
<feature type="region of interest" description="Disordered" evidence="7">
    <location>
        <begin position="451"/>
        <end position="494"/>
    </location>
</feature>
<dbReference type="GO" id="GO:0016887">
    <property type="term" value="F:ATP hydrolysis activity"/>
    <property type="evidence" value="ECO:0007669"/>
    <property type="project" value="InterPro"/>
</dbReference>
<evidence type="ECO:0000256" key="1">
    <source>
        <dbReference type="ARBA" id="ARBA00022490"/>
    </source>
</evidence>
<accession>A0A7X7LWW1</accession>
<comment type="domain">
    <text evidence="6">Contains large globular domains required for ATP hydrolysis at each terminus and a third globular domain forming a flexible hinge near the middle of the molecule. These domains are separated by coiled-coil structures.</text>
</comment>
<feature type="binding site" evidence="6">
    <location>
        <begin position="93"/>
        <end position="100"/>
    </location>
    <ligand>
        <name>ATP</name>
        <dbReference type="ChEBI" id="CHEBI:30616"/>
    </ligand>
</feature>
<dbReference type="GO" id="GO:0005737">
    <property type="term" value="C:cytoplasm"/>
    <property type="evidence" value="ECO:0007669"/>
    <property type="project" value="UniProtKB-SubCell"/>
</dbReference>
<comment type="similarity">
    <text evidence="6">Belongs to the SMC family.</text>
</comment>
<protein>
    <recommendedName>
        <fullName evidence="6">Chromosome partition protein Smc</fullName>
    </recommendedName>
</protein>
<dbReference type="Gene3D" id="3.40.50.300">
    <property type="entry name" value="P-loop containing nucleotide triphosphate hydrolases"/>
    <property type="match status" value="2"/>
</dbReference>
<organism evidence="10 11">
    <name type="scientific">Thauera phenolivorans</name>
    <dbReference type="NCBI Taxonomy" id="1792543"/>
    <lineage>
        <taxon>Bacteria</taxon>
        <taxon>Pseudomonadati</taxon>
        <taxon>Pseudomonadota</taxon>
        <taxon>Betaproteobacteria</taxon>
        <taxon>Rhodocyclales</taxon>
        <taxon>Zoogloeaceae</taxon>
        <taxon>Thauera</taxon>
    </lineage>
</organism>
<dbReference type="GO" id="GO:0007062">
    <property type="term" value="P:sister chromatid cohesion"/>
    <property type="evidence" value="ECO:0007669"/>
    <property type="project" value="InterPro"/>
</dbReference>
<keyword evidence="1 6" id="KW-0963">Cytoplasm</keyword>
<dbReference type="PIRSF" id="PIRSF005719">
    <property type="entry name" value="SMC"/>
    <property type="match status" value="1"/>
</dbReference>
<comment type="subcellular location">
    <subcellularLocation>
        <location evidence="6">Cytoplasm</location>
    </subcellularLocation>
</comment>
<dbReference type="Pfam" id="PF02463">
    <property type="entry name" value="SMC_N"/>
    <property type="match status" value="1"/>
</dbReference>
<feature type="coiled-coil region" evidence="6">
    <location>
        <begin position="231"/>
        <end position="258"/>
    </location>
</feature>
<comment type="caution">
    <text evidence="10">The sequence shown here is derived from an EMBL/GenBank/DDBJ whole genome shotgun (WGS) entry which is preliminary data.</text>
</comment>
<dbReference type="GO" id="GO:0007059">
    <property type="term" value="P:chromosome segregation"/>
    <property type="evidence" value="ECO:0007669"/>
    <property type="project" value="UniProtKB-UniRule"/>
</dbReference>
<reference evidence="10 11" key="1">
    <citation type="journal article" date="2020" name="Biotechnol. Biofuels">
        <title>New insights from the biogas microbiome by comprehensive genome-resolved metagenomics of nearly 1600 species originating from multiple anaerobic digesters.</title>
        <authorList>
            <person name="Campanaro S."/>
            <person name="Treu L."/>
            <person name="Rodriguez-R L.M."/>
            <person name="Kovalovszki A."/>
            <person name="Ziels R.M."/>
            <person name="Maus I."/>
            <person name="Zhu X."/>
            <person name="Kougias P.G."/>
            <person name="Basile A."/>
            <person name="Luo G."/>
            <person name="Schluter A."/>
            <person name="Konstantinidis K.T."/>
            <person name="Angelidaki I."/>
        </authorList>
    </citation>
    <scope>NUCLEOTIDE SEQUENCE [LARGE SCALE GENOMIC DNA]</scope>
    <source>
        <strain evidence="10">AS06rmzACSIP_256</strain>
    </source>
</reference>
<feature type="domain" description="RecF/RecN/SMC N-terminal" evidence="8">
    <location>
        <begin position="64"/>
        <end position="1221"/>
    </location>
</feature>
<feature type="coiled-coil region" evidence="6">
    <location>
        <begin position="726"/>
        <end position="907"/>
    </location>
</feature>
<evidence type="ECO:0000313" key="11">
    <source>
        <dbReference type="Proteomes" id="UP000536534"/>
    </source>
</evidence>
<dbReference type="InterPro" id="IPR027417">
    <property type="entry name" value="P-loop_NTPase"/>
</dbReference>
<evidence type="ECO:0000256" key="7">
    <source>
        <dbReference type="SAM" id="MobiDB-lite"/>
    </source>
</evidence>
<comment type="subunit">
    <text evidence="6">Homodimer.</text>
</comment>
<evidence type="ECO:0000259" key="9">
    <source>
        <dbReference type="Pfam" id="PF06470"/>
    </source>
</evidence>
<dbReference type="InterPro" id="IPR003395">
    <property type="entry name" value="RecF/RecN/SMC_N"/>
</dbReference>
<dbReference type="AlphaFoldDB" id="A0A7X7LWW1"/>
<dbReference type="EMBL" id="JAAYYV010000216">
    <property type="protein sequence ID" value="NLF54366.1"/>
    <property type="molecule type" value="Genomic_DNA"/>
</dbReference>
<dbReference type="InterPro" id="IPR010935">
    <property type="entry name" value="SMC_hinge"/>
</dbReference>